<gene>
    <name evidence="1" type="ordered locus">bpr_I0799</name>
</gene>
<dbReference type="RefSeq" id="WP_013280198.1">
    <property type="nucleotide sequence ID" value="NC_014387.1"/>
</dbReference>
<proteinExistence type="predicted"/>
<keyword evidence="2" id="KW-1185">Reference proteome</keyword>
<dbReference type="EMBL" id="CP001810">
    <property type="protein sequence ID" value="ADL33542.1"/>
    <property type="molecule type" value="Genomic_DNA"/>
</dbReference>
<sequence length="115" mass="13487">MEDNKSIEKRLDYVESIFEKYGAKALDINEKNRDKFGDRRAFLYDGNYYRTGTMEFEDQDEPYIVISCIDNEKFANVGVMEDIDAFSSKLSDEDIEKQVRYAFGIEPYPEEYGAE</sequence>
<organism evidence="1 2">
    <name type="scientific">Butyrivibrio proteoclasticus (strain ATCC 51982 / DSM 14932 / B316)</name>
    <name type="common">Clostridium proteoclasticum</name>
    <dbReference type="NCBI Taxonomy" id="515622"/>
    <lineage>
        <taxon>Bacteria</taxon>
        <taxon>Bacillati</taxon>
        <taxon>Bacillota</taxon>
        <taxon>Clostridia</taxon>
        <taxon>Lachnospirales</taxon>
        <taxon>Lachnospiraceae</taxon>
        <taxon>Butyrivibrio</taxon>
    </lineage>
</organism>
<dbReference type="KEGG" id="bpb:bpr_I0799"/>
<name>E0S167_BUTPB</name>
<reference evidence="1 2" key="1">
    <citation type="journal article" date="2010" name="PLoS ONE">
        <title>The glycobiome of the rumen bacterium Butyrivibrio proteoclasticus B316(T) highlights adaptation to a polysaccharide-rich environment.</title>
        <authorList>
            <person name="Kelly W.J."/>
            <person name="Leahy S.C."/>
            <person name="Altermann E."/>
            <person name="Yeoman C.J."/>
            <person name="Dunne J.C."/>
            <person name="Kong Z."/>
            <person name="Pacheco D.M."/>
            <person name="Li D."/>
            <person name="Noel S.J."/>
            <person name="Moon C.D."/>
            <person name="Cookson A.L."/>
            <person name="Attwood G.T."/>
        </authorList>
    </citation>
    <scope>NUCLEOTIDE SEQUENCE [LARGE SCALE GENOMIC DNA]</scope>
    <source>
        <strain evidence="2">ATCC 51982 / DSM 14932 / B316</strain>
    </source>
</reference>
<protein>
    <submittedName>
        <fullName evidence="1">Uncharacterized protein</fullName>
    </submittedName>
</protein>
<dbReference type="AlphaFoldDB" id="E0S167"/>
<dbReference type="STRING" id="515622.bpr_I0799"/>
<evidence type="ECO:0000313" key="1">
    <source>
        <dbReference type="EMBL" id="ADL33542.1"/>
    </source>
</evidence>
<accession>E0S167</accession>
<dbReference type="eggNOG" id="ENOG50338PU">
    <property type="taxonomic scope" value="Bacteria"/>
</dbReference>
<dbReference type="HOGENOM" id="CLU_2104472_0_0_9"/>
<evidence type="ECO:0000313" key="2">
    <source>
        <dbReference type="Proteomes" id="UP000001299"/>
    </source>
</evidence>
<dbReference type="Proteomes" id="UP000001299">
    <property type="component" value="Chromosome 1"/>
</dbReference>